<dbReference type="EMBL" id="JAESDN010000005">
    <property type="protein sequence ID" value="KAG7050573.1"/>
    <property type="molecule type" value="Genomic_DNA"/>
</dbReference>
<accession>A0A9P7R799</accession>
<organism evidence="2 3">
    <name type="scientific">Colletotrichum scovillei</name>
    <dbReference type="NCBI Taxonomy" id="1209932"/>
    <lineage>
        <taxon>Eukaryota</taxon>
        <taxon>Fungi</taxon>
        <taxon>Dikarya</taxon>
        <taxon>Ascomycota</taxon>
        <taxon>Pezizomycotina</taxon>
        <taxon>Sordariomycetes</taxon>
        <taxon>Hypocreomycetidae</taxon>
        <taxon>Glomerellales</taxon>
        <taxon>Glomerellaceae</taxon>
        <taxon>Colletotrichum</taxon>
        <taxon>Colletotrichum acutatum species complex</taxon>
    </lineage>
</organism>
<feature type="transmembrane region" description="Helical" evidence="1">
    <location>
        <begin position="6"/>
        <end position="26"/>
    </location>
</feature>
<reference evidence="2" key="1">
    <citation type="submission" date="2021-05" db="EMBL/GenBank/DDBJ databases">
        <title>Comparative genomics of three Colletotrichum scovillei strains and genetic complementation revealed genes involved fungal growth and virulence on chili pepper.</title>
        <authorList>
            <person name="Hsieh D.-K."/>
            <person name="Chuang S.-C."/>
            <person name="Chen C.-Y."/>
            <person name="Chao Y.-T."/>
            <person name="Lu M.-Y.J."/>
            <person name="Lee M.-H."/>
            <person name="Shih M.-C."/>
        </authorList>
    </citation>
    <scope>NUCLEOTIDE SEQUENCE</scope>
    <source>
        <strain evidence="2">Coll-153</strain>
    </source>
</reference>
<protein>
    <submittedName>
        <fullName evidence="2">Uncharacterized protein</fullName>
    </submittedName>
</protein>
<evidence type="ECO:0000313" key="3">
    <source>
        <dbReference type="Proteomes" id="UP000699042"/>
    </source>
</evidence>
<proteinExistence type="predicted"/>
<feature type="non-terminal residue" evidence="2">
    <location>
        <position position="1"/>
    </location>
</feature>
<keyword evidence="1" id="KW-1133">Transmembrane helix</keyword>
<dbReference type="AlphaFoldDB" id="A0A9P7R799"/>
<name>A0A9P7R799_9PEZI</name>
<dbReference type="Proteomes" id="UP000699042">
    <property type="component" value="Unassembled WGS sequence"/>
</dbReference>
<gene>
    <name evidence="2" type="ORF">JMJ77_013317</name>
</gene>
<evidence type="ECO:0000313" key="2">
    <source>
        <dbReference type="EMBL" id="KAG7050573.1"/>
    </source>
</evidence>
<sequence>DNITRLIVEAYALAIGIASSFFLPSIEQAKRNHMSSNHAATRRRR</sequence>
<keyword evidence="3" id="KW-1185">Reference proteome</keyword>
<comment type="caution">
    <text evidence="2">The sequence shown here is derived from an EMBL/GenBank/DDBJ whole genome shotgun (WGS) entry which is preliminary data.</text>
</comment>
<keyword evidence="1" id="KW-0812">Transmembrane</keyword>
<keyword evidence="1" id="KW-0472">Membrane</keyword>
<evidence type="ECO:0000256" key="1">
    <source>
        <dbReference type="SAM" id="Phobius"/>
    </source>
</evidence>
<feature type="non-terminal residue" evidence="2">
    <location>
        <position position="45"/>
    </location>
</feature>